<feature type="transmembrane region" description="Helical" evidence="11">
    <location>
        <begin position="182"/>
        <end position="202"/>
    </location>
</feature>
<dbReference type="PROSITE" id="PS51012">
    <property type="entry name" value="ABC_TM2"/>
    <property type="match status" value="1"/>
</dbReference>
<feature type="transmembrane region" description="Helical" evidence="11">
    <location>
        <begin position="119"/>
        <end position="139"/>
    </location>
</feature>
<keyword evidence="9" id="KW-0625">Polysaccharide transport</keyword>
<dbReference type="Pfam" id="PF01061">
    <property type="entry name" value="ABC2_membrane"/>
    <property type="match status" value="1"/>
</dbReference>
<evidence type="ECO:0000256" key="9">
    <source>
        <dbReference type="ARBA" id="ARBA00023047"/>
    </source>
</evidence>
<evidence type="ECO:0000256" key="4">
    <source>
        <dbReference type="ARBA" id="ARBA00022475"/>
    </source>
</evidence>
<dbReference type="InterPro" id="IPR000412">
    <property type="entry name" value="ABC_2_transport"/>
</dbReference>
<dbReference type="RefSeq" id="WP_145892327.1">
    <property type="nucleotide sequence ID" value="NZ_VOBQ01000004.1"/>
</dbReference>
<evidence type="ECO:0000256" key="2">
    <source>
        <dbReference type="ARBA" id="ARBA00007783"/>
    </source>
</evidence>
<dbReference type="PANTHER" id="PTHR30413">
    <property type="entry name" value="INNER MEMBRANE TRANSPORT PERMEASE"/>
    <property type="match status" value="1"/>
</dbReference>
<dbReference type="AlphaFoldDB" id="A0A562ZV76"/>
<proteinExistence type="inferred from homology"/>
<dbReference type="InterPro" id="IPR013525">
    <property type="entry name" value="ABC2_TM"/>
</dbReference>
<comment type="similarity">
    <text evidence="2 11">Belongs to the ABC-2 integral membrane protein family.</text>
</comment>
<comment type="subcellular location">
    <subcellularLocation>
        <location evidence="11">Cell inner membrane</location>
        <topology evidence="11">Multi-pass membrane protein</topology>
    </subcellularLocation>
    <subcellularLocation>
        <location evidence="1">Cell membrane</location>
        <topology evidence="1">Multi-pass membrane protein</topology>
    </subcellularLocation>
</comment>
<dbReference type="PANTHER" id="PTHR30413:SF10">
    <property type="entry name" value="CAPSULE POLYSACCHARIDE EXPORT INNER-MEMBRANE PROTEIN CTRC"/>
    <property type="match status" value="1"/>
</dbReference>
<evidence type="ECO:0000256" key="10">
    <source>
        <dbReference type="ARBA" id="ARBA00023136"/>
    </source>
</evidence>
<evidence type="ECO:0000256" key="1">
    <source>
        <dbReference type="ARBA" id="ARBA00004651"/>
    </source>
</evidence>
<evidence type="ECO:0000256" key="11">
    <source>
        <dbReference type="RuleBase" id="RU361157"/>
    </source>
</evidence>
<sequence>MRTLAQELAALWRSRSLVWLLARRDLATRHAAAAGGIIWAYVQPLLMVAAYYLLFDVVFSMRVGDGALKSRPAGQFLIVGALPWMAFSDAVSRGMYSLLESGGLLQKNALPPVLFPVRAVLASSIVHAPLILALAIAYAPSHGITLPLLALVPLLALQLVLCATLGYLLAVFAAALRDTTQVVTFMLSVGIFLSPVLFPISMFPEGWRWVLWLNPMTPFVLGYQGILLDSQWPVAAVWLAPLAWIAVSAALLNLVLARSREQLVDWL</sequence>
<dbReference type="Proteomes" id="UP000318199">
    <property type="component" value="Unassembled WGS sequence"/>
</dbReference>
<dbReference type="PRINTS" id="PR00164">
    <property type="entry name" value="ABC2TRNSPORT"/>
</dbReference>
<dbReference type="GO" id="GO:0015920">
    <property type="term" value="P:lipopolysaccharide transport"/>
    <property type="evidence" value="ECO:0007669"/>
    <property type="project" value="TreeGrafter"/>
</dbReference>
<feature type="transmembrane region" description="Helical" evidence="11">
    <location>
        <begin position="76"/>
        <end position="99"/>
    </location>
</feature>
<feature type="transmembrane region" description="Helical" evidence="11">
    <location>
        <begin position="234"/>
        <end position="256"/>
    </location>
</feature>
<evidence type="ECO:0000256" key="3">
    <source>
        <dbReference type="ARBA" id="ARBA00022448"/>
    </source>
</evidence>
<evidence type="ECO:0000256" key="7">
    <source>
        <dbReference type="ARBA" id="ARBA00022903"/>
    </source>
</evidence>
<protein>
    <recommendedName>
        <fullName evidence="11">Transport permease protein</fullName>
    </recommendedName>
</protein>
<keyword evidence="7" id="KW-0972">Capsule biogenesis/degradation</keyword>
<comment type="caution">
    <text evidence="13">The sequence shown here is derived from an EMBL/GenBank/DDBJ whole genome shotgun (WGS) entry which is preliminary data.</text>
</comment>
<gene>
    <name evidence="13" type="ORF">FN976_07330</name>
</gene>
<accession>A0A562ZV76</accession>
<keyword evidence="8 11" id="KW-1133">Transmembrane helix</keyword>
<feature type="transmembrane region" description="Helical" evidence="11">
    <location>
        <begin position="31"/>
        <end position="55"/>
    </location>
</feature>
<evidence type="ECO:0000256" key="8">
    <source>
        <dbReference type="ARBA" id="ARBA00022989"/>
    </source>
</evidence>
<dbReference type="EMBL" id="VOBQ01000004">
    <property type="protein sequence ID" value="TWO72502.1"/>
    <property type="molecule type" value="Genomic_DNA"/>
</dbReference>
<evidence type="ECO:0000256" key="5">
    <source>
        <dbReference type="ARBA" id="ARBA00022597"/>
    </source>
</evidence>
<keyword evidence="5" id="KW-0762">Sugar transport</keyword>
<keyword evidence="6 11" id="KW-0812">Transmembrane</keyword>
<reference evidence="13 14" key="1">
    <citation type="submission" date="2019-07" db="EMBL/GenBank/DDBJ databases">
        <title>Caenimonas sedimenti sp. nov., isolated from activated sludge.</title>
        <authorList>
            <person name="Xu J."/>
        </authorList>
    </citation>
    <scope>NUCLEOTIDE SEQUENCE [LARGE SCALE GENOMIC DNA]</scope>
    <source>
        <strain evidence="13 14">HX-9-20</strain>
    </source>
</reference>
<dbReference type="GO" id="GO:0140359">
    <property type="term" value="F:ABC-type transporter activity"/>
    <property type="evidence" value="ECO:0007669"/>
    <property type="project" value="InterPro"/>
</dbReference>
<evidence type="ECO:0000313" key="14">
    <source>
        <dbReference type="Proteomes" id="UP000318199"/>
    </source>
</evidence>
<evidence type="ECO:0000259" key="12">
    <source>
        <dbReference type="PROSITE" id="PS51012"/>
    </source>
</evidence>
<keyword evidence="3 11" id="KW-0813">Transport</keyword>
<name>A0A562ZV76_9BURK</name>
<evidence type="ECO:0000313" key="13">
    <source>
        <dbReference type="EMBL" id="TWO72502.1"/>
    </source>
</evidence>
<keyword evidence="10 11" id="KW-0472">Membrane</keyword>
<dbReference type="GO" id="GO:0015774">
    <property type="term" value="P:polysaccharide transport"/>
    <property type="evidence" value="ECO:0007669"/>
    <property type="project" value="UniProtKB-KW"/>
</dbReference>
<feature type="transmembrane region" description="Helical" evidence="11">
    <location>
        <begin position="151"/>
        <end position="176"/>
    </location>
</feature>
<dbReference type="InterPro" id="IPR047817">
    <property type="entry name" value="ABC2_TM_bact-type"/>
</dbReference>
<keyword evidence="14" id="KW-1185">Reference proteome</keyword>
<evidence type="ECO:0000256" key="6">
    <source>
        <dbReference type="ARBA" id="ARBA00022692"/>
    </source>
</evidence>
<feature type="domain" description="ABC transmembrane type-2" evidence="12">
    <location>
        <begin position="35"/>
        <end position="260"/>
    </location>
</feature>
<keyword evidence="4 11" id="KW-1003">Cell membrane</keyword>
<dbReference type="GO" id="GO:0043190">
    <property type="term" value="C:ATP-binding cassette (ABC) transporter complex"/>
    <property type="evidence" value="ECO:0007669"/>
    <property type="project" value="InterPro"/>
</dbReference>
<organism evidence="13 14">
    <name type="scientific">Caenimonas sedimenti</name>
    <dbReference type="NCBI Taxonomy" id="2596921"/>
    <lineage>
        <taxon>Bacteria</taxon>
        <taxon>Pseudomonadati</taxon>
        <taxon>Pseudomonadota</taxon>
        <taxon>Betaproteobacteria</taxon>
        <taxon>Burkholderiales</taxon>
        <taxon>Comamonadaceae</taxon>
        <taxon>Caenimonas</taxon>
    </lineage>
</organism>
<dbReference type="OrthoDB" id="9786910at2"/>